<organism evidence="6 7">
    <name type="scientific">Thermoclostridium stercorarium subsp. thermolacticum DSM 2910</name>
    <dbReference type="NCBI Taxonomy" id="1121336"/>
    <lineage>
        <taxon>Bacteria</taxon>
        <taxon>Bacillati</taxon>
        <taxon>Bacillota</taxon>
        <taxon>Clostridia</taxon>
        <taxon>Eubacteriales</taxon>
        <taxon>Oscillospiraceae</taxon>
        <taxon>Thermoclostridium</taxon>
    </lineage>
</organism>
<dbReference type="EMBL" id="CP014672">
    <property type="protein sequence ID" value="ANW97863.1"/>
    <property type="molecule type" value="Genomic_DNA"/>
</dbReference>
<evidence type="ECO:0000313" key="7">
    <source>
        <dbReference type="Proteomes" id="UP000092971"/>
    </source>
</evidence>
<reference evidence="6 7" key="1">
    <citation type="submission" date="2016-02" db="EMBL/GenBank/DDBJ databases">
        <title>Comparison of Clostridium stercorarium subspecies using comparative genomics and transcriptomics.</title>
        <authorList>
            <person name="Schellenberg J."/>
            <person name="Thallinger G."/>
            <person name="Levin D.B."/>
            <person name="Zhang X."/>
            <person name="Alvare G."/>
            <person name="Fristensky B."/>
            <person name="Sparling R."/>
        </authorList>
    </citation>
    <scope>NUCLEOTIDE SEQUENCE [LARGE SCALE GENOMIC DNA]</scope>
    <source>
        <strain evidence="6 7">DSM 2910</strain>
    </source>
</reference>
<keyword evidence="4" id="KW-0066">ATP synthesis</keyword>
<dbReference type="GO" id="GO:0005524">
    <property type="term" value="F:ATP binding"/>
    <property type="evidence" value="ECO:0007669"/>
    <property type="project" value="UniProtKB-UniRule"/>
</dbReference>
<dbReference type="AlphaFoldDB" id="A0A1B1YAR9"/>
<evidence type="ECO:0000256" key="5">
    <source>
        <dbReference type="SAM" id="Coils"/>
    </source>
</evidence>
<dbReference type="GO" id="GO:0042777">
    <property type="term" value="P:proton motive force-driven plasma membrane ATP synthesis"/>
    <property type="evidence" value="ECO:0007669"/>
    <property type="project" value="UniProtKB-UniRule"/>
</dbReference>
<dbReference type="InterPro" id="IPR002842">
    <property type="entry name" value="ATPase_V1_Esu"/>
</dbReference>
<proteinExistence type="inferred from homology"/>
<dbReference type="GO" id="GO:0046933">
    <property type="term" value="F:proton-transporting ATP synthase activity, rotational mechanism"/>
    <property type="evidence" value="ECO:0007669"/>
    <property type="project" value="UniProtKB-UniRule"/>
</dbReference>
<dbReference type="HAMAP" id="MF_00311">
    <property type="entry name" value="ATP_synth_E_arch"/>
    <property type="match status" value="1"/>
</dbReference>
<sequence length="199" mass="22753">MTGTEKIKAKILEDAEARAGQIIKEAEAEAREIKENALKEAERKKAEILKKGETDGKEIYRRMLSEADLEGRKEVLRTKQDLVEEAFRKAMDRLCGISDRDYQNLLVNMIVEAAKGEDGEILLSEADKKRIDKDFVKNINRKIKDCGKEGKLVLAEDSIRTAGGFVLRYKDMEINNTFEVLFEMLKPRLENDVVKILFS</sequence>
<dbReference type="GO" id="GO:0046961">
    <property type="term" value="F:proton-transporting ATPase activity, rotational mechanism"/>
    <property type="evidence" value="ECO:0007669"/>
    <property type="project" value="InterPro"/>
</dbReference>
<name>A0A1B1YAR9_THEST</name>
<evidence type="ECO:0000256" key="1">
    <source>
        <dbReference type="ARBA" id="ARBA00005901"/>
    </source>
</evidence>
<evidence type="ECO:0000256" key="2">
    <source>
        <dbReference type="ARBA" id="ARBA00022448"/>
    </source>
</evidence>
<feature type="coiled-coil region" evidence="5">
    <location>
        <begin position="9"/>
        <end position="51"/>
    </location>
</feature>
<keyword evidence="3 4" id="KW-0406">Ion transport</keyword>
<dbReference type="GO" id="GO:0033178">
    <property type="term" value="C:proton-transporting two-sector ATPase complex, catalytic domain"/>
    <property type="evidence" value="ECO:0007669"/>
    <property type="project" value="InterPro"/>
</dbReference>
<dbReference type="Pfam" id="PF01991">
    <property type="entry name" value="vATP-synt_E"/>
    <property type="match status" value="1"/>
</dbReference>
<comment type="function">
    <text evidence="4">Produces ATP from ADP in the presence of a proton gradient across the membrane.</text>
</comment>
<dbReference type="Gene3D" id="1.20.5.620">
    <property type="entry name" value="F1F0 ATP synthase subunit B, membrane domain"/>
    <property type="match status" value="1"/>
</dbReference>
<accession>A0A1B1YAR9</accession>
<dbReference type="RefSeq" id="WP_015358066.1">
    <property type="nucleotide sequence ID" value="NZ_CP014672.1"/>
</dbReference>
<keyword evidence="2 4" id="KW-0813">Transport</keyword>
<dbReference type="SUPFAM" id="SSF160527">
    <property type="entry name" value="V-type ATPase subunit E-like"/>
    <property type="match status" value="1"/>
</dbReference>
<evidence type="ECO:0000256" key="3">
    <source>
        <dbReference type="ARBA" id="ARBA00023065"/>
    </source>
</evidence>
<dbReference type="OrthoDB" id="1734087at2"/>
<dbReference type="InterPro" id="IPR038495">
    <property type="entry name" value="ATPase_E_C"/>
</dbReference>
<evidence type="ECO:0000313" key="6">
    <source>
        <dbReference type="EMBL" id="ANW97863.1"/>
    </source>
</evidence>
<keyword evidence="4" id="KW-0375">Hydrogen ion transport</keyword>
<dbReference type="Gene3D" id="3.30.2320.30">
    <property type="entry name" value="ATP synthase, E subunit, C-terminal"/>
    <property type="match status" value="1"/>
</dbReference>
<keyword evidence="5" id="KW-0175">Coiled coil</keyword>
<gene>
    <name evidence="4" type="primary">atpE</name>
    <name evidence="6" type="ORF">CSTERTH_01830</name>
</gene>
<protein>
    <recommendedName>
        <fullName evidence="4">V-type proton ATPase subunit E</fullName>
    </recommendedName>
    <alternativeName>
        <fullName evidence="4">V-ATPase subunit E</fullName>
    </alternativeName>
</protein>
<comment type="similarity">
    <text evidence="1 4">Belongs to the V-ATPase E subunit family.</text>
</comment>
<evidence type="ECO:0000256" key="4">
    <source>
        <dbReference type="HAMAP-Rule" id="MF_00311"/>
    </source>
</evidence>
<dbReference type="Proteomes" id="UP000092971">
    <property type="component" value="Chromosome"/>
</dbReference>